<sequence>MIKKTLISTLILSAICAALLLYFIFRTESGFHKETEVYSIETFEYNKGWGYQISKNGKIIIYQSCIPCIDGQKSFPDKKSAISTGNLVLSKIKNHENPTVTMEELNAILKLNN</sequence>
<dbReference type="Pfam" id="PF16250">
    <property type="entry name" value="DUF4907"/>
    <property type="match status" value="1"/>
</dbReference>
<dbReference type="Proteomes" id="UP000555103">
    <property type="component" value="Unassembled WGS sequence"/>
</dbReference>
<gene>
    <name evidence="2" type="ORF">GGR21_003674</name>
</gene>
<proteinExistence type="predicted"/>
<evidence type="ECO:0000313" key="2">
    <source>
        <dbReference type="EMBL" id="MBB4037753.1"/>
    </source>
</evidence>
<reference evidence="2 3" key="1">
    <citation type="submission" date="2020-08" db="EMBL/GenBank/DDBJ databases">
        <title>Genomic Encyclopedia of Type Strains, Phase IV (KMG-IV): sequencing the most valuable type-strain genomes for metagenomic binning, comparative biology and taxonomic classification.</title>
        <authorList>
            <person name="Goeker M."/>
        </authorList>
    </citation>
    <scope>NUCLEOTIDE SEQUENCE [LARGE SCALE GENOMIC DNA]</scope>
    <source>
        <strain evidence="2 3">DSM 104969</strain>
    </source>
</reference>
<protein>
    <recommendedName>
        <fullName evidence="4">DUF4907 domain-containing protein</fullName>
    </recommendedName>
</protein>
<keyword evidence="3" id="KW-1185">Reference proteome</keyword>
<keyword evidence="1" id="KW-0812">Transmembrane</keyword>
<dbReference type="AlphaFoldDB" id="A0A840D0D9"/>
<keyword evidence="1" id="KW-0472">Membrane</keyword>
<dbReference type="EMBL" id="JACIEP010000017">
    <property type="protein sequence ID" value="MBB4037753.1"/>
    <property type="molecule type" value="Genomic_DNA"/>
</dbReference>
<feature type="transmembrane region" description="Helical" evidence="1">
    <location>
        <begin position="6"/>
        <end position="25"/>
    </location>
</feature>
<dbReference type="InterPro" id="IPR032593">
    <property type="entry name" value="DUF4907"/>
</dbReference>
<evidence type="ECO:0008006" key="4">
    <source>
        <dbReference type="Google" id="ProtNLM"/>
    </source>
</evidence>
<comment type="caution">
    <text evidence="2">The sequence shown here is derived from an EMBL/GenBank/DDBJ whole genome shotgun (WGS) entry which is preliminary data.</text>
</comment>
<name>A0A840D0D9_9BACT</name>
<accession>A0A840D0D9</accession>
<evidence type="ECO:0000313" key="3">
    <source>
        <dbReference type="Proteomes" id="UP000555103"/>
    </source>
</evidence>
<keyword evidence="1" id="KW-1133">Transmembrane helix</keyword>
<organism evidence="2 3">
    <name type="scientific">Dysgonomonas hofstadii</name>
    <dbReference type="NCBI Taxonomy" id="637886"/>
    <lineage>
        <taxon>Bacteria</taxon>
        <taxon>Pseudomonadati</taxon>
        <taxon>Bacteroidota</taxon>
        <taxon>Bacteroidia</taxon>
        <taxon>Bacteroidales</taxon>
        <taxon>Dysgonomonadaceae</taxon>
        <taxon>Dysgonomonas</taxon>
    </lineage>
</organism>
<evidence type="ECO:0000256" key="1">
    <source>
        <dbReference type="SAM" id="Phobius"/>
    </source>
</evidence>